<dbReference type="GO" id="GO:0047388">
    <property type="term" value="F:[glutamine synthetase]-adenylyl-L-tyrosine phosphorylase activity"/>
    <property type="evidence" value="ECO:0007669"/>
    <property type="project" value="UniProtKB-EC"/>
</dbReference>
<dbReference type="Pfam" id="PF03710">
    <property type="entry name" value="GlnE"/>
    <property type="match status" value="2"/>
</dbReference>
<dbReference type="GO" id="GO:0000820">
    <property type="term" value="P:regulation of glutamine family amino acid metabolic process"/>
    <property type="evidence" value="ECO:0007669"/>
    <property type="project" value="TreeGrafter"/>
</dbReference>
<dbReference type="PANTHER" id="PTHR30621:SF0">
    <property type="entry name" value="BIFUNCTIONAL GLUTAMINE SYNTHETASE ADENYLYLTRANSFERASE_ADENYLYL-REMOVING ENZYME"/>
    <property type="match status" value="1"/>
</dbReference>
<proteinExistence type="predicted"/>
<evidence type="ECO:0000256" key="4">
    <source>
        <dbReference type="ARBA" id="ARBA00022840"/>
    </source>
</evidence>
<dbReference type="InterPro" id="IPR043519">
    <property type="entry name" value="NT_sf"/>
</dbReference>
<comment type="caution">
    <text evidence="9">The sequence shown here is derived from an EMBL/GenBank/DDBJ whole genome shotgun (WGS) entry which is preliminary data.</text>
</comment>
<dbReference type="Pfam" id="PF08335">
    <property type="entry name" value="GlnD_UR_UTase"/>
    <property type="match status" value="1"/>
</dbReference>
<keyword evidence="2 9" id="KW-0548">Nucleotidyltransferase</keyword>
<keyword evidence="4" id="KW-0067">ATP-binding</keyword>
<organism evidence="9 10">
    <name type="scientific">Acuticoccus mangrovi</name>
    <dbReference type="NCBI Taxonomy" id="2796142"/>
    <lineage>
        <taxon>Bacteria</taxon>
        <taxon>Pseudomonadati</taxon>
        <taxon>Pseudomonadota</taxon>
        <taxon>Alphaproteobacteria</taxon>
        <taxon>Hyphomicrobiales</taxon>
        <taxon>Amorphaceae</taxon>
        <taxon>Acuticoccus</taxon>
    </lineage>
</organism>
<evidence type="ECO:0000256" key="2">
    <source>
        <dbReference type="ARBA" id="ARBA00022695"/>
    </source>
</evidence>
<evidence type="ECO:0000256" key="5">
    <source>
        <dbReference type="ARBA" id="ARBA00022842"/>
    </source>
</evidence>
<keyword evidence="3" id="KW-0547">Nucleotide-binding</keyword>
<keyword evidence="6" id="KW-0511">Multifunctional enzyme</keyword>
<sequence>MTRPLADLLVPLDGPGDARFAETICPLDGVSERALAALATVADVSPYLAGLMSTHTAELQELLLRPLADTVAEATRLDPTADLAEAERRLRVAKAKISIAVGLADLCGGADVATVTRALSDMADAAIESALRSVLLDTAARGVVDDPDPARCGLVILGLGKLGAHELNYSSDVDLVALVDLDRARLRGIDQQRAVRMIQRVSKLLQARTADGYVFRVDLRLRPDPGSTPLAVSTRAAIRYFQSRARSWERQAMVKARQVAGDRVAGEAYLAAIEPSVWRSSYDFTAIDDAMEMREQIAMVRGAGDVTVPGHNVKLGRGGIREVEFFVQSLQRVAGGRDRRLRGRGTVAMLSALADAGWITARTRDILTVAYEHLRKAEHRVQMVADEQTHTLPAAAGLPRIARMMRDADFEATMRTTFEEVHREFATLPNIVAQHNPEFARLRNLGAHVPEAVHALFDARFAVWLEGGYTSLRTPRARRLLEDLKADFLTATALTPDPEATLVELDNFFARLPAGVDLLARLDLQRDLIPVLVLIVSAAPRLAAELTRRAHLLDVLVDPAFFGTLPDVEGLRAELAHRLSLQPDYEARLDAMRVFGQEQMLLINVRILTGSLAGREAGEATTRLADVLAPTALDVAREEFETRHGSFPEADVALIALGKFGSREMTATSDLDLVFLYDCAEDAGESDGDKPLSPGHYYTRLAQRFIAALSAPTARGTLYDVDLRLRPSGRSGPIATHIRSFERYHTESAWTWEHMALTRARVVAGKTPLVARAIATIDAALTAPRDRTVLAEEVAAMRRRMAEQHATGLKHAPGGQVDVEFIAQFLQLAEGLLALDEATSTPAALARALTAGALEEDAYEILVGAHGLYQRLSQLLAIAGVGERPIVEAPSALKPLLVRAGEAPDMEFLISDIADRRRMVRELFETIVAPLTT</sequence>
<dbReference type="NCBIfam" id="NF010706">
    <property type="entry name" value="PRK14108.1"/>
    <property type="match status" value="1"/>
</dbReference>
<dbReference type="AlphaFoldDB" id="A0A934IJ91"/>
<protein>
    <submittedName>
        <fullName evidence="9">Bifunctional [glutamine synthetase] adenylyltransferase/[glutamine synthetase]-adenylyl-L-tyrosine phosphorylase</fullName>
        <ecNumber evidence="9">2.7.7.89</ecNumber>
    </submittedName>
</protein>
<dbReference type="Gene3D" id="1.20.120.330">
    <property type="entry name" value="Nucleotidyltransferases domain 2"/>
    <property type="match status" value="2"/>
</dbReference>
<dbReference type="InterPro" id="IPR023057">
    <property type="entry name" value="GlnE"/>
</dbReference>
<feature type="domain" description="Glutamate-ammonia ligase adenylyltransferase repeated" evidence="7">
    <location>
        <begin position="532"/>
        <end position="771"/>
    </location>
</feature>
<keyword evidence="10" id="KW-1185">Reference proteome</keyword>
<dbReference type="Gene3D" id="3.30.460.10">
    <property type="entry name" value="Beta Polymerase, domain 2"/>
    <property type="match status" value="2"/>
</dbReference>
<evidence type="ECO:0000313" key="9">
    <source>
        <dbReference type="EMBL" id="MBJ3774752.1"/>
    </source>
</evidence>
<dbReference type="SUPFAM" id="SSF81593">
    <property type="entry name" value="Nucleotidyltransferase substrate binding subunit/domain"/>
    <property type="match status" value="2"/>
</dbReference>
<accession>A0A934IJ91</accession>
<reference evidence="9" key="1">
    <citation type="submission" date="2020-12" db="EMBL/GenBank/DDBJ databases">
        <title>Bacterial taxonomy.</title>
        <authorList>
            <person name="Pan X."/>
        </authorList>
    </citation>
    <scope>NUCLEOTIDE SEQUENCE</scope>
    <source>
        <strain evidence="9">B2012</strain>
    </source>
</reference>
<dbReference type="GO" id="GO:0008882">
    <property type="term" value="F:[glutamate-ammonia-ligase] adenylyltransferase activity"/>
    <property type="evidence" value="ECO:0007669"/>
    <property type="project" value="InterPro"/>
</dbReference>
<keyword evidence="1 9" id="KW-0808">Transferase</keyword>
<dbReference type="SUPFAM" id="SSF81301">
    <property type="entry name" value="Nucleotidyltransferase"/>
    <property type="match status" value="2"/>
</dbReference>
<dbReference type="RefSeq" id="WP_198880652.1">
    <property type="nucleotide sequence ID" value="NZ_JAEKJA010000002.1"/>
</dbReference>
<evidence type="ECO:0000259" key="8">
    <source>
        <dbReference type="Pfam" id="PF08335"/>
    </source>
</evidence>
<dbReference type="PANTHER" id="PTHR30621">
    <property type="entry name" value="GLUTAMINE SYNTHETASE ADENYLYLTRANSFERASE"/>
    <property type="match status" value="1"/>
</dbReference>
<dbReference type="NCBIfam" id="NF008292">
    <property type="entry name" value="PRK11072.1"/>
    <property type="match status" value="1"/>
</dbReference>
<dbReference type="GO" id="GO:0005829">
    <property type="term" value="C:cytosol"/>
    <property type="evidence" value="ECO:0007669"/>
    <property type="project" value="TreeGrafter"/>
</dbReference>
<evidence type="ECO:0000256" key="6">
    <source>
        <dbReference type="ARBA" id="ARBA00023268"/>
    </source>
</evidence>
<evidence type="ECO:0000256" key="3">
    <source>
        <dbReference type="ARBA" id="ARBA00022741"/>
    </source>
</evidence>
<evidence type="ECO:0000313" key="10">
    <source>
        <dbReference type="Proteomes" id="UP000609531"/>
    </source>
</evidence>
<evidence type="ECO:0000256" key="1">
    <source>
        <dbReference type="ARBA" id="ARBA00022679"/>
    </source>
</evidence>
<feature type="domain" description="PII-uridylyltransferase/Glutamine-synthetase adenylyltransferase" evidence="8">
    <location>
        <begin position="307"/>
        <end position="426"/>
    </location>
</feature>
<dbReference type="EMBL" id="JAEKJA010000002">
    <property type="protein sequence ID" value="MBJ3774752.1"/>
    <property type="molecule type" value="Genomic_DNA"/>
</dbReference>
<dbReference type="GO" id="GO:0005524">
    <property type="term" value="F:ATP binding"/>
    <property type="evidence" value="ECO:0007669"/>
    <property type="project" value="UniProtKB-KW"/>
</dbReference>
<evidence type="ECO:0000259" key="7">
    <source>
        <dbReference type="Pfam" id="PF03710"/>
    </source>
</evidence>
<feature type="domain" description="Glutamate-ammonia ligase adenylyltransferase repeated" evidence="7">
    <location>
        <begin position="37"/>
        <end position="269"/>
    </location>
</feature>
<dbReference type="CDD" id="cd05401">
    <property type="entry name" value="NT_GlnE_GlnD_like"/>
    <property type="match status" value="2"/>
</dbReference>
<name>A0A934IJ91_9HYPH</name>
<gene>
    <name evidence="9" type="ORF">JCR33_03585</name>
</gene>
<dbReference type="InterPro" id="IPR005190">
    <property type="entry name" value="GlnE_rpt_dom"/>
</dbReference>
<dbReference type="InterPro" id="IPR013546">
    <property type="entry name" value="PII_UdlTrfase/GS_AdlTrfase"/>
</dbReference>
<dbReference type="EC" id="2.7.7.89" evidence="9"/>
<keyword evidence="5" id="KW-0460">Magnesium</keyword>
<dbReference type="Proteomes" id="UP000609531">
    <property type="component" value="Unassembled WGS sequence"/>
</dbReference>